<protein>
    <submittedName>
        <fullName evidence="1">Uncharacterized protein</fullName>
    </submittedName>
</protein>
<accession>A0ABR3N3G3</accession>
<evidence type="ECO:0000313" key="1">
    <source>
        <dbReference type="EMBL" id="KAL1271485.1"/>
    </source>
</evidence>
<dbReference type="EMBL" id="JAYMGO010000007">
    <property type="protein sequence ID" value="KAL1271485.1"/>
    <property type="molecule type" value="Genomic_DNA"/>
</dbReference>
<reference evidence="1 2" key="1">
    <citation type="submission" date="2023-09" db="EMBL/GenBank/DDBJ databases">
        <authorList>
            <person name="Wang M."/>
        </authorList>
    </citation>
    <scope>NUCLEOTIDE SEQUENCE [LARGE SCALE GENOMIC DNA]</scope>
    <source>
        <strain evidence="1">GT-2023</strain>
        <tissue evidence="1">Liver</tissue>
    </source>
</reference>
<gene>
    <name evidence="1" type="ORF">QQF64_030501</name>
</gene>
<dbReference type="Proteomes" id="UP001558613">
    <property type="component" value="Unassembled WGS sequence"/>
</dbReference>
<organism evidence="1 2">
    <name type="scientific">Cirrhinus molitorella</name>
    <name type="common">mud carp</name>
    <dbReference type="NCBI Taxonomy" id="172907"/>
    <lineage>
        <taxon>Eukaryota</taxon>
        <taxon>Metazoa</taxon>
        <taxon>Chordata</taxon>
        <taxon>Craniata</taxon>
        <taxon>Vertebrata</taxon>
        <taxon>Euteleostomi</taxon>
        <taxon>Actinopterygii</taxon>
        <taxon>Neopterygii</taxon>
        <taxon>Teleostei</taxon>
        <taxon>Ostariophysi</taxon>
        <taxon>Cypriniformes</taxon>
        <taxon>Cyprinidae</taxon>
        <taxon>Labeoninae</taxon>
        <taxon>Labeonini</taxon>
        <taxon>Cirrhinus</taxon>
    </lineage>
</organism>
<name>A0ABR3N3G3_9TELE</name>
<evidence type="ECO:0000313" key="2">
    <source>
        <dbReference type="Proteomes" id="UP001558613"/>
    </source>
</evidence>
<comment type="caution">
    <text evidence="1">The sequence shown here is derived from an EMBL/GenBank/DDBJ whole genome shotgun (WGS) entry which is preliminary data.</text>
</comment>
<sequence length="74" mass="8049">MLLFARARRMTAAAAGLPQCRAKGMIREHGKAFLSCTQTGARGELKFPGSAWCLTDRSDPPQKPDDSKHGLAYT</sequence>
<keyword evidence="2" id="KW-1185">Reference proteome</keyword>
<proteinExistence type="predicted"/>